<gene>
    <name evidence="3" type="ORF">HCJ88_08990</name>
</gene>
<dbReference type="RefSeq" id="WP_193137037.1">
    <property type="nucleotide sequence ID" value="NZ_CP050500.1"/>
</dbReference>
<name>A0ABD7BV25_LACPA</name>
<dbReference type="InterPro" id="IPR050834">
    <property type="entry name" value="Glycosyltransf_2"/>
</dbReference>
<reference evidence="3 4" key="1">
    <citation type="submission" date="2020-03" db="EMBL/GenBank/DDBJ databases">
        <title>Complete genome sequence of Lactobacillus paracasei strain NFFJ04, isolated from animal feed.</title>
        <authorList>
            <person name="Jung J.Y."/>
        </authorList>
    </citation>
    <scope>NUCLEOTIDE SEQUENCE [LARGE SCALE GENOMIC DNA]</scope>
    <source>
        <strain evidence="3 4">NFFJ04</strain>
    </source>
</reference>
<sequence>MSYLDKNDLTILIVTYAKRWPYLKKSLEHLLSYNEYIANVILVQNGADYDLKKQLFDTPSLAALKINLILHQKNEGSAGGFGSGIEFARRVDGKYLLILDDDNFMPEEAFTNLQQLDNNYLAGVYGSKYAISLFRPGRDQDPNKFKSNVSVTSKYYRDTVADFSLMHKFNKTRYLKLRENESIAEQFTVPYSGLLIRKHLLRKAEPVQKAYYLYGDDTRFTMKLSQQGIRFLTFKNIYSTDMERSWFQDGSKTMMASKNAIDAFLHIQDKQDLLRPFYQIRNAVNTSNTVLKHNEFLYLMNFLIFLITPLFIYMPKNKLGWRNYRVFWKAVVDGQRGILGKIDNVP</sequence>
<dbReference type="InterPro" id="IPR029044">
    <property type="entry name" value="Nucleotide-diphossugar_trans"/>
</dbReference>
<keyword evidence="1" id="KW-1133">Transmembrane helix</keyword>
<dbReference type="Gene3D" id="3.90.550.10">
    <property type="entry name" value="Spore Coat Polysaccharide Biosynthesis Protein SpsA, Chain A"/>
    <property type="match status" value="1"/>
</dbReference>
<accession>A0ABD7BV25</accession>
<dbReference type="Pfam" id="PF00535">
    <property type="entry name" value="Glycos_transf_2"/>
    <property type="match status" value="1"/>
</dbReference>
<keyword evidence="1" id="KW-0472">Membrane</keyword>
<feature type="domain" description="Glycosyltransferase 2-like" evidence="2">
    <location>
        <begin position="10"/>
        <end position="139"/>
    </location>
</feature>
<dbReference type="EMBL" id="CP050500">
    <property type="protein sequence ID" value="QOP55901.1"/>
    <property type="molecule type" value="Genomic_DNA"/>
</dbReference>
<dbReference type="AlphaFoldDB" id="A0ABD7BV25"/>
<evidence type="ECO:0000256" key="1">
    <source>
        <dbReference type="SAM" id="Phobius"/>
    </source>
</evidence>
<dbReference type="Proteomes" id="UP000593972">
    <property type="component" value="Chromosome"/>
</dbReference>
<feature type="transmembrane region" description="Helical" evidence="1">
    <location>
        <begin position="296"/>
        <end position="315"/>
    </location>
</feature>
<organism evidence="3 4">
    <name type="scientific">Lacticaseibacillus paracasei</name>
    <name type="common">Lactobacillus paracasei</name>
    <dbReference type="NCBI Taxonomy" id="1597"/>
    <lineage>
        <taxon>Bacteria</taxon>
        <taxon>Bacillati</taxon>
        <taxon>Bacillota</taxon>
        <taxon>Bacilli</taxon>
        <taxon>Lactobacillales</taxon>
        <taxon>Lactobacillaceae</taxon>
        <taxon>Lacticaseibacillus</taxon>
    </lineage>
</organism>
<evidence type="ECO:0000313" key="3">
    <source>
        <dbReference type="EMBL" id="QOP55901.1"/>
    </source>
</evidence>
<proteinExistence type="predicted"/>
<keyword evidence="1" id="KW-0812">Transmembrane</keyword>
<protein>
    <submittedName>
        <fullName evidence="3">Glycosyltransferase family 2 protein</fullName>
    </submittedName>
</protein>
<dbReference type="PANTHER" id="PTHR43685">
    <property type="entry name" value="GLYCOSYLTRANSFERASE"/>
    <property type="match status" value="1"/>
</dbReference>
<evidence type="ECO:0000259" key="2">
    <source>
        <dbReference type="Pfam" id="PF00535"/>
    </source>
</evidence>
<dbReference type="SUPFAM" id="SSF53448">
    <property type="entry name" value="Nucleotide-diphospho-sugar transferases"/>
    <property type="match status" value="1"/>
</dbReference>
<dbReference type="InterPro" id="IPR001173">
    <property type="entry name" value="Glyco_trans_2-like"/>
</dbReference>
<dbReference type="PANTHER" id="PTHR43685:SF3">
    <property type="entry name" value="SLR2126 PROTEIN"/>
    <property type="match status" value="1"/>
</dbReference>
<evidence type="ECO:0000313" key="4">
    <source>
        <dbReference type="Proteomes" id="UP000593972"/>
    </source>
</evidence>